<accession>A0A330LYV4</accession>
<evidence type="ECO:0000313" key="1">
    <source>
        <dbReference type="EMBL" id="SQH74353.1"/>
    </source>
</evidence>
<organism evidence="1 2">
    <name type="scientific">Shewanella benthica</name>
    <dbReference type="NCBI Taxonomy" id="43661"/>
    <lineage>
        <taxon>Bacteria</taxon>
        <taxon>Pseudomonadati</taxon>
        <taxon>Pseudomonadota</taxon>
        <taxon>Gammaproteobacteria</taxon>
        <taxon>Alteromonadales</taxon>
        <taxon>Shewanellaceae</taxon>
        <taxon>Shewanella</taxon>
    </lineage>
</organism>
<dbReference type="EMBL" id="LS483452">
    <property type="protein sequence ID" value="SQH74353.1"/>
    <property type="molecule type" value="Genomic_DNA"/>
</dbReference>
<evidence type="ECO:0000313" key="2">
    <source>
        <dbReference type="Proteomes" id="UP000250123"/>
    </source>
</evidence>
<name>A0A330LYV4_9GAMM</name>
<reference evidence="2" key="1">
    <citation type="submission" date="2018-06" db="EMBL/GenBank/DDBJ databases">
        <authorList>
            <person name="Cea G.-C."/>
            <person name="William W."/>
        </authorList>
    </citation>
    <scope>NUCLEOTIDE SEQUENCE [LARGE SCALE GENOMIC DNA]</scope>
    <source>
        <strain evidence="2">DB21MT-2</strain>
    </source>
</reference>
<dbReference type="AlphaFoldDB" id="A0A330LYV4"/>
<protein>
    <submittedName>
        <fullName evidence="1">Uncharacterized protein</fullName>
    </submittedName>
</protein>
<gene>
    <name evidence="1" type="ORF">SHEWBE_0364</name>
</gene>
<proteinExistence type="predicted"/>
<dbReference type="KEGG" id="sbk:SHEWBE_0364"/>
<dbReference type="Proteomes" id="UP000250123">
    <property type="component" value="Chromosome SHEWBE"/>
</dbReference>
<sequence length="37" mass="3992">MEHTELAAGLDHMLFSHELVIRKSIDTSGNTSSCSSS</sequence>